<protein>
    <submittedName>
        <fullName evidence="2">Uncharacterized protein</fullName>
    </submittedName>
</protein>
<dbReference type="AlphaFoldDB" id="A0AAQ3X8R7"/>
<accession>A0AAQ3X8R7</accession>
<feature type="region of interest" description="Disordered" evidence="1">
    <location>
        <begin position="1"/>
        <end position="29"/>
    </location>
</feature>
<organism evidence="2 3">
    <name type="scientific">Paspalum notatum var. saurae</name>
    <dbReference type="NCBI Taxonomy" id="547442"/>
    <lineage>
        <taxon>Eukaryota</taxon>
        <taxon>Viridiplantae</taxon>
        <taxon>Streptophyta</taxon>
        <taxon>Embryophyta</taxon>
        <taxon>Tracheophyta</taxon>
        <taxon>Spermatophyta</taxon>
        <taxon>Magnoliopsida</taxon>
        <taxon>Liliopsida</taxon>
        <taxon>Poales</taxon>
        <taxon>Poaceae</taxon>
        <taxon>PACMAD clade</taxon>
        <taxon>Panicoideae</taxon>
        <taxon>Andropogonodae</taxon>
        <taxon>Paspaleae</taxon>
        <taxon>Paspalinae</taxon>
        <taxon>Paspalum</taxon>
    </lineage>
</organism>
<proteinExistence type="predicted"/>
<sequence>MQERWVDGDAAGASWRRPDPQSAFSPTEVDPMQEIHTEWTLLQEAFCCKRRLALNAFDAWRVHSQPSLGTARAAAL</sequence>
<dbReference type="EMBL" id="CP144751">
    <property type="protein sequence ID" value="WVZ87687.1"/>
    <property type="molecule type" value="Genomic_DNA"/>
</dbReference>
<keyword evidence="3" id="KW-1185">Reference proteome</keyword>
<gene>
    <name evidence="2" type="ORF">U9M48_034288</name>
</gene>
<dbReference type="Proteomes" id="UP001341281">
    <property type="component" value="Chromosome 07"/>
</dbReference>
<evidence type="ECO:0000313" key="2">
    <source>
        <dbReference type="EMBL" id="WVZ87687.1"/>
    </source>
</evidence>
<evidence type="ECO:0000256" key="1">
    <source>
        <dbReference type="SAM" id="MobiDB-lite"/>
    </source>
</evidence>
<evidence type="ECO:0000313" key="3">
    <source>
        <dbReference type="Proteomes" id="UP001341281"/>
    </source>
</evidence>
<name>A0AAQ3X8R7_PASNO</name>
<reference evidence="2 3" key="1">
    <citation type="submission" date="2024-02" db="EMBL/GenBank/DDBJ databases">
        <title>High-quality chromosome-scale genome assembly of Pensacola bahiagrass (Paspalum notatum Flugge var. saurae).</title>
        <authorList>
            <person name="Vega J.M."/>
            <person name="Podio M."/>
            <person name="Orjuela J."/>
            <person name="Siena L.A."/>
            <person name="Pessino S.C."/>
            <person name="Combes M.C."/>
            <person name="Mariac C."/>
            <person name="Albertini E."/>
            <person name="Pupilli F."/>
            <person name="Ortiz J.P.A."/>
            <person name="Leblanc O."/>
        </authorList>
    </citation>
    <scope>NUCLEOTIDE SEQUENCE [LARGE SCALE GENOMIC DNA]</scope>
    <source>
        <strain evidence="2">R1</strain>
        <tissue evidence="2">Leaf</tissue>
    </source>
</reference>